<dbReference type="InterPro" id="IPR003439">
    <property type="entry name" value="ABC_transporter-like_ATP-bd"/>
</dbReference>
<feature type="domain" description="ABC transporter" evidence="6">
    <location>
        <begin position="32"/>
        <end position="279"/>
    </location>
</feature>
<evidence type="ECO:0000256" key="1">
    <source>
        <dbReference type="ARBA" id="ARBA00005417"/>
    </source>
</evidence>
<dbReference type="GO" id="GO:0015833">
    <property type="term" value="P:peptide transport"/>
    <property type="evidence" value="ECO:0007669"/>
    <property type="project" value="InterPro"/>
</dbReference>
<dbReference type="Pfam" id="PF08352">
    <property type="entry name" value="oligo_HPY"/>
    <property type="match status" value="1"/>
</dbReference>
<dbReference type="EMBL" id="LT607411">
    <property type="protein sequence ID" value="SCF16909.1"/>
    <property type="molecule type" value="Genomic_DNA"/>
</dbReference>
<keyword evidence="2" id="KW-0813">Transport</keyword>
<dbReference type="InterPro" id="IPR050319">
    <property type="entry name" value="ABC_transp_ATP-bind"/>
</dbReference>
<dbReference type="InterPro" id="IPR013563">
    <property type="entry name" value="Oligopep_ABC_C"/>
</dbReference>
<dbReference type="FunFam" id="3.40.50.300:FF:000016">
    <property type="entry name" value="Oligopeptide ABC transporter ATP-binding component"/>
    <property type="match status" value="1"/>
</dbReference>
<reference evidence="8" key="1">
    <citation type="submission" date="2016-06" db="EMBL/GenBank/DDBJ databases">
        <authorList>
            <person name="Varghese N."/>
            <person name="Submissions Spin"/>
        </authorList>
    </citation>
    <scope>NUCLEOTIDE SEQUENCE [LARGE SCALE GENOMIC DNA]</scope>
    <source>
        <strain evidence="8">DSM 43909</strain>
    </source>
</reference>
<dbReference type="SUPFAM" id="SSF52540">
    <property type="entry name" value="P-loop containing nucleoside triphosphate hydrolases"/>
    <property type="match status" value="1"/>
</dbReference>
<dbReference type="PROSITE" id="PS00211">
    <property type="entry name" value="ABC_TRANSPORTER_1"/>
    <property type="match status" value="1"/>
</dbReference>
<sequence>MTETPHVGTPSPAHLPGNAAPASASTGADLVISARQVVRRYRRPRRSLTRPGPVVEALRGVDLDIAHGQRLGIVGESGSGKSTLIRLLAGLDRPTSGSIRFAGRDITRLPDRSLKFLRRDLQMVFQDPMGSLDPRMTVRDIISEPLVALGHHNPRARVAELLDAVGLPTAAANRYPHQFSGGQRQRISIARALSPQPKVLVADEPVSALDVSVRAQILNLLMDLVDDFSLTLVFVSHDLSVVRHLCDTVVVMHNGEIVERGPTAAVYERPTHPYTQALLAAAPTLQKALAAHAANRDRKEPQEP</sequence>
<evidence type="ECO:0000256" key="4">
    <source>
        <dbReference type="ARBA" id="ARBA00022840"/>
    </source>
</evidence>
<dbReference type="GO" id="GO:0055085">
    <property type="term" value="P:transmembrane transport"/>
    <property type="evidence" value="ECO:0007669"/>
    <property type="project" value="UniProtKB-ARBA"/>
</dbReference>
<evidence type="ECO:0000313" key="8">
    <source>
        <dbReference type="Proteomes" id="UP000198242"/>
    </source>
</evidence>
<name>A0A1C4Y846_MICVI</name>
<keyword evidence="4 7" id="KW-0067">ATP-binding</keyword>
<evidence type="ECO:0000256" key="3">
    <source>
        <dbReference type="ARBA" id="ARBA00022741"/>
    </source>
</evidence>
<dbReference type="RefSeq" id="WP_231934649.1">
    <property type="nucleotide sequence ID" value="NZ_LT607411.1"/>
</dbReference>
<evidence type="ECO:0000259" key="6">
    <source>
        <dbReference type="PROSITE" id="PS50893"/>
    </source>
</evidence>
<dbReference type="InterPro" id="IPR017871">
    <property type="entry name" value="ABC_transporter-like_CS"/>
</dbReference>
<dbReference type="InterPro" id="IPR027417">
    <property type="entry name" value="P-loop_NTPase"/>
</dbReference>
<dbReference type="PROSITE" id="PS50893">
    <property type="entry name" value="ABC_TRANSPORTER_2"/>
    <property type="match status" value="1"/>
</dbReference>
<keyword evidence="8" id="KW-1185">Reference proteome</keyword>
<dbReference type="GO" id="GO:0016887">
    <property type="term" value="F:ATP hydrolysis activity"/>
    <property type="evidence" value="ECO:0007669"/>
    <property type="project" value="InterPro"/>
</dbReference>
<dbReference type="PANTHER" id="PTHR43776:SF7">
    <property type="entry name" value="D,D-DIPEPTIDE TRANSPORT ATP-BINDING PROTEIN DDPF-RELATED"/>
    <property type="match status" value="1"/>
</dbReference>
<proteinExistence type="inferred from homology"/>
<protein>
    <submittedName>
        <fullName evidence="7">Peptide/nickel transport system ATP-binding protein</fullName>
    </submittedName>
</protein>
<accession>A0A1C4Y846</accession>
<dbReference type="InterPro" id="IPR003593">
    <property type="entry name" value="AAA+_ATPase"/>
</dbReference>
<evidence type="ECO:0000313" key="7">
    <source>
        <dbReference type="EMBL" id="SCF16909.1"/>
    </source>
</evidence>
<dbReference type="Pfam" id="PF00005">
    <property type="entry name" value="ABC_tran"/>
    <property type="match status" value="1"/>
</dbReference>
<dbReference type="CDD" id="cd03257">
    <property type="entry name" value="ABC_NikE_OppD_transporters"/>
    <property type="match status" value="1"/>
</dbReference>
<keyword evidence="3" id="KW-0547">Nucleotide-binding</keyword>
<feature type="region of interest" description="Disordered" evidence="5">
    <location>
        <begin position="1"/>
        <end position="26"/>
    </location>
</feature>
<dbReference type="SMART" id="SM00382">
    <property type="entry name" value="AAA"/>
    <property type="match status" value="1"/>
</dbReference>
<organism evidence="7 8">
    <name type="scientific">Micromonospora viridifaciens</name>
    <dbReference type="NCBI Taxonomy" id="1881"/>
    <lineage>
        <taxon>Bacteria</taxon>
        <taxon>Bacillati</taxon>
        <taxon>Actinomycetota</taxon>
        <taxon>Actinomycetes</taxon>
        <taxon>Micromonosporales</taxon>
        <taxon>Micromonosporaceae</taxon>
        <taxon>Micromonospora</taxon>
    </lineage>
</organism>
<dbReference type="Proteomes" id="UP000198242">
    <property type="component" value="Chromosome I"/>
</dbReference>
<gene>
    <name evidence="7" type="ORF">GA0074695_3947</name>
</gene>
<comment type="similarity">
    <text evidence="1">Belongs to the ABC transporter superfamily.</text>
</comment>
<evidence type="ECO:0000256" key="2">
    <source>
        <dbReference type="ARBA" id="ARBA00022448"/>
    </source>
</evidence>
<dbReference type="Gene3D" id="3.40.50.300">
    <property type="entry name" value="P-loop containing nucleotide triphosphate hydrolases"/>
    <property type="match status" value="1"/>
</dbReference>
<evidence type="ECO:0000256" key="5">
    <source>
        <dbReference type="SAM" id="MobiDB-lite"/>
    </source>
</evidence>
<dbReference type="PANTHER" id="PTHR43776">
    <property type="entry name" value="TRANSPORT ATP-BINDING PROTEIN"/>
    <property type="match status" value="1"/>
</dbReference>
<dbReference type="GO" id="GO:0005524">
    <property type="term" value="F:ATP binding"/>
    <property type="evidence" value="ECO:0007669"/>
    <property type="project" value="UniProtKB-KW"/>
</dbReference>
<dbReference type="AlphaFoldDB" id="A0A1C4Y846"/>